<comment type="caution">
    <text evidence="2">The sequence shown here is derived from an EMBL/GenBank/DDBJ whole genome shotgun (WGS) entry which is preliminary data.</text>
</comment>
<evidence type="ECO:0000313" key="2">
    <source>
        <dbReference type="EMBL" id="MBB5781140.1"/>
    </source>
</evidence>
<dbReference type="Proteomes" id="UP000579153">
    <property type="component" value="Unassembled WGS sequence"/>
</dbReference>
<dbReference type="EMBL" id="JACHMB010000001">
    <property type="protein sequence ID" value="MBB5781140.1"/>
    <property type="molecule type" value="Genomic_DNA"/>
</dbReference>
<feature type="region of interest" description="Disordered" evidence="1">
    <location>
        <begin position="63"/>
        <end position="91"/>
    </location>
</feature>
<proteinExistence type="predicted"/>
<sequence>MAKAARHAVVLRGRWAATATTELAPAADVAQLGAHAVEHGEHSPEIAERDWWRHAVVSLTRDATTGSPYAGQPTHHGAGRVPDLWQSGRGG</sequence>
<accession>A0A7W9GC97</accession>
<evidence type="ECO:0000313" key="3">
    <source>
        <dbReference type="Proteomes" id="UP000579153"/>
    </source>
</evidence>
<protein>
    <submittedName>
        <fullName evidence="2">Uncharacterized protein</fullName>
    </submittedName>
</protein>
<gene>
    <name evidence="2" type="ORF">HD596_007896</name>
</gene>
<organism evidence="2 3">
    <name type="scientific">Nonomuraea jabiensis</name>
    <dbReference type="NCBI Taxonomy" id="882448"/>
    <lineage>
        <taxon>Bacteria</taxon>
        <taxon>Bacillati</taxon>
        <taxon>Actinomycetota</taxon>
        <taxon>Actinomycetes</taxon>
        <taxon>Streptosporangiales</taxon>
        <taxon>Streptosporangiaceae</taxon>
        <taxon>Nonomuraea</taxon>
    </lineage>
</organism>
<dbReference type="RefSeq" id="WP_185074489.1">
    <property type="nucleotide sequence ID" value="NZ_JACHMB010000001.1"/>
</dbReference>
<keyword evidence="3" id="KW-1185">Reference proteome</keyword>
<dbReference type="AlphaFoldDB" id="A0A7W9GC97"/>
<reference evidence="2 3" key="1">
    <citation type="submission" date="2020-08" db="EMBL/GenBank/DDBJ databases">
        <title>Sequencing the genomes of 1000 actinobacteria strains.</title>
        <authorList>
            <person name="Klenk H.-P."/>
        </authorList>
    </citation>
    <scope>NUCLEOTIDE SEQUENCE [LARGE SCALE GENOMIC DNA]</scope>
    <source>
        <strain evidence="2 3">DSM 45507</strain>
    </source>
</reference>
<evidence type="ECO:0000256" key="1">
    <source>
        <dbReference type="SAM" id="MobiDB-lite"/>
    </source>
</evidence>
<name>A0A7W9GC97_9ACTN</name>